<gene>
    <name evidence="2" type="ORF">GA0061105_11663</name>
</gene>
<proteinExistence type="predicted"/>
<organism evidence="2 3">
    <name type="scientific">Rhizobium aethiopicum</name>
    <dbReference type="NCBI Taxonomy" id="1138170"/>
    <lineage>
        <taxon>Bacteria</taxon>
        <taxon>Pseudomonadati</taxon>
        <taxon>Pseudomonadota</taxon>
        <taxon>Alphaproteobacteria</taxon>
        <taxon>Hyphomicrobiales</taxon>
        <taxon>Rhizobiaceae</taxon>
        <taxon>Rhizobium/Agrobacterium group</taxon>
        <taxon>Rhizobium</taxon>
    </lineage>
</organism>
<dbReference type="EMBL" id="FMAJ01000016">
    <property type="protein sequence ID" value="SCB61259.1"/>
    <property type="molecule type" value="Genomic_DNA"/>
</dbReference>
<dbReference type="AlphaFoldDB" id="A0A1C3YA61"/>
<name>A0A1C3YA61_9HYPH</name>
<dbReference type="STRING" id="1138170.GA0061105_11663"/>
<dbReference type="Proteomes" id="UP000198723">
    <property type="component" value="Unassembled WGS sequence"/>
</dbReference>
<sequence length="78" mass="8569">MLDDAFGHMDGPGYIDRKQAKLILEIVIDKGAANTDTDVQSRGFQGAPQPVRKGPEPLDAIVRRGIRFERICFGIKAS</sequence>
<accession>A0A1C3YA61</accession>
<evidence type="ECO:0000313" key="2">
    <source>
        <dbReference type="EMBL" id="SCB61259.1"/>
    </source>
</evidence>
<reference evidence="2 3" key="1">
    <citation type="submission" date="2016-08" db="EMBL/GenBank/DDBJ databases">
        <authorList>
            <person name="Seilhamer J.J."/>
        </authorList>
    </citation>
    <scope>NUCLEOTIDE SEQUENCE [LARGE SCALE GENOMIC DNA]</scope>
    <source>
        <strain evidence="2 3">HBR26</strain>
    </source>
</reference>
<feature type="region of interest" description="Disordered" evidence="1">
    <location>
        <begin position="37"/>
        <end position="56"/>
    </location>
</feature>
<protein>
    <submittedName>
        <fullName evidence="2">Uncharacterized protein</fullName>
    </submittedName>
</protein>
<evidence type="ECO:0000313" key="3">
    <source>
        <dbReference type="Proteomes" id="UP000198723"/>
    </source>
</evidence>
<evidence type="ECO:0000256" key="1">
    <source>
        <dbReference type="SAM" id="MobiDB-lite"/>
    </source>
</evidence>